<keyword evidence="6 8" id="KW-1133">Transmembrane helix</keyword>
<dbReference type="GO" id="GO:0016036">
    <property type="term" value="P:cellular response to phosphate starvation"/>
    <property type="evidence" value="ECO:0007669"/>
    <property type="project" value="InterPro"/>
</dbReference>
<evidence type="ECO:0000313" key="9">
    <source>
        <dbReference type="EMBL" id="KFD22453.1"/>
    </source>
</evidence>
<dbReference type="eggNOG" id="COG3223">
    <property type="taxonomic scope" value="Bacteria"/>
</dbReference>
<proteinExistence type="inferred from homology"/>
<comment type="caution">
    <text evidence="9">The sequence shown here is derived from an EMBL/GenBank/DDBJ whole genome shotgun (WGS) entry which is preliminary data.</text>
</comment>
<dbReference type="AlphaFoldDB" id="A0A085JPQ7"/>
<name>A0A085JPQ7_9GAMM</name>
<evidence type="ECO:0000256" key="3">
    <source>
        <dbReference type="ARBA" id="ARBA00021903"/>
    </source>
</evidence>
<dbReference type="InterPro" id="IPR009315">
    <property type="entry name" value="P_starv_induced_PsiE"/>
</dbReference>
<keyword evidence="5 8" id="KW-0812">Transmembrane</keyword>
<evidence type="ECO:0000256" key="8">
    <source>
        <dbReference type="SAM" id="Phobius"/>
    </source>
</evidence>
<dbReference type="GO" id="GO:0005886">
    <property type="term" value="C:plasma membrane"/>
    <property type="evidence" value="ECO:0007669"/>
    <property type="project" value="UniProtKB-SubCell"/>
</dbReference>
<gene>
    <name evidence="9" type="ORF">GTPT_0026</name>
</gene>
<accession>A0A085JPQ7</accession>
<sequence length="131" mass="14903">MKFPGNIPSVIEKSGLMVILISTIIALVSHVVTMIMDRQITVSDILLLFMYLEFISMTETYWKMGQLPVRMPLYIAMVGIARHLMTEPSDIKPQEIVLYSLGIVLLGVAVLIVRYGHFKYPYKNHEADEDS</sequence>
<protein>
    <recommendedName>
        <fullName evidence="3">Protein PsiE</fullName>
    </recommendedName>
</protein>
<evidence type="ECO:0000256" key="4">
    <source>
        <dbReference type="ARBA" id="ARBA00022475"/>
    </source>
</evidence>
<evidence type="ECO:0000256" key="5">
    <source>
        <dbReference type="ARBA" id="ARBA00022692"/>
    </source>
</evidence>
<comment type="subcellular location">
    <subcellularLocation>
        <location evidence="1">Cell inner membrane</location>
        <topology evidence="1">Multi-pass membrane protein</topology>
    </subcellularLocation>
</comment>
<evidence type="ECO:0000256" key="7">
    <source>
        <dbReference type="ARBA" id="ARBA00023136"/>
    </source>
</evidence>
<feature type="transmembrane region" description="Helical" evidence="8">
    <location>
        <begin position="15"/>
        <end position="33"/>
    </location>
</feature>
<dbReference type="PANTHER" id="PTHR37819:SF1">
    <property type="entry name" value="PROTEIN PSIE"/>
    <property type="match status" value="1"/>
</dbReference>
<dbReference type="EMBL" id="JMPR01000004">
    <property type="protein sequence ID" value="KFD22453.1"/>
    <property type="molecule type" value="Genomic_DNA"/>
</dbReference>
<dbReference type="OrthoDB" id="9792470at2"/>
<evidence type="ECO:0000256" key="6">
    <source>
        <dbReference type="ARBA" id="ARBA00022989"/>
    </source>
</evidence>
<dbReference type="PIRSF" id="PIRSF029598">
    <property type="entry name" value="PsiE"/>
    <property type="match status" value="1"/>
</dbReference>
<evidence type="ECO:0000256" key="1">
    <source>
        <dbReference type="ARBA" id="ARBA00004429"/>
    </source>
</evidence>
<feature type="transmembrane region" description="Helical" evidence="8">
    <location>
        <begin position="45"/>
        <end position="62"/>
    </location>
</feature>
<keyword evidence="4" id="KW-1003">Cell membrane</keyword>
<dbReference type="PANTHER" id="PTHR37819">
    <property type="entry name" value="PROTEIN PSIE"/>
    <property type="match status" value="1"/>
</dbReference>
<dbReference type="Proteomes" id="UP000028602">
    <property type="component" value="Unassembled WGS sequence"/>
</dbReference>
<organism evidence="9 10">
    <name type="scientific">Tatumella ptyseos ATCC 33301</name>
    <dbReference type="NCBI Taxonomy" id="1005995"/>
    <lineage>
        <taxon>Bacteria</taxon>
        <taxon>Pseudomonadati</taxon>
        <taxon>Pseudomonadota</taxon>
        <taxon>Gammaproteobacteria</taxon>
        <taxon>Enterobacterales</taxon>
        <taxon>Erwiniaceae</taxon>
        <taxon>Tatumella</taxon>
    </lineage>
</organism>
<feature type="transmembrane region" description="Helical" evidence="8">
    <location>
        <begin position="96"/>
        <end position="115"/>
    </location>
</feature>
<comment type="similarity">
    <text evidence="2">Belongs to the PsiE family.</text>
</comment>
<evidence type="ECO:0000256" key="2">
    <source>
        <dbReference type="ARBA" id="ARBA00005632"/>
    </source>
</evidence>
<keyword evidence="10" id="KW-1185">Reference proteome</keyword>
<reference evidence="9 10" key="1">
    <citation type="submission" date="2014-05" db="EMBL/GenBank/DDBJ databases">
        <title>ATOL: Assembling a taxonomically balanced genome-scale reconstruction of the evolutionary history of the Enterobacteriaceae.</title>
        <authorList>
            <person name="Plunkett G.III."/>
            <person name="Neeno-Eckwall E.C."/>
            <person name="Glasner J.D."/>
            <person name="Perna N.T."/>
        </authorList>
    </citation>
    <scope>NUCLEOTIDE SEQUENCE [LARGE SCALE GENOMIC DNA]</scope>
    <source>
        <strain evidence="9 10">ATCC 33301</strain>
    </source>
</reference>
<dbReference type="Pfam" id="PF06146">
    <property type="entry name" value="PsiE"/>
    <property type="match status" value="1"/>
</dbReference>
<keyword evidence="7 8" id="KW-0472">Membrane</keyword>
<dbReference type="RefSeq" id="WP_025904014.1">
    <property type="nucleotide sequence ID" value="NZ_ATMJ01000029.1"/>
</dbReference>
<dbReference type="InterPro" id="IPR020948">
    <property type="entry name" value="P_starv_induced_PsiE-like"/>
</dbReference>
<evidence type="ECO:0000313" key="10">
    <source>
        <dbReference type="Proteomes" id="UP000028602"/>
    </source>
</evidence>